<keyword evidence="6 7" id="KW-0472">Membrane</keyword>
<keyword evidence="4 7" id="KW-1133">Transmembrane helix</keyword>
<dbReference type="RefSeq" id="WP_176247489.1">
    <property type="nucleotide sequence ID" value="NZ_FXBL01000004.1"/>
</dbReference>
<evidence type="ECO:0000313" key="10">
    <source>
        <dbReference type="Proteomes" id="UP000193083"/>
    </source>
</evidence>
<evidence type="ECO:0000256" key="2">
    <source>
        <dbReference type="ARBA" id="ARBA00022448"/>
    </source>
</evidence>
<dbReference type="GO" id="GO:0016679">
    <property type="term" value="F:oxidoreductase activity, acting on diphenols and related substances as donors"/>
    <property type="evidence" value="ECO:0007669"/>
    <property type="project" value="TreeGrafter"/>
</dbReference>
<accession>A0A1X7NNC9</accession>
<evidence type="ECO:0000256" key="1">
    <source>
        <dbReference type="ARBA" id="ARBA00004141"/>
    </source>
</evidence>
<name>A0A1X7NNC9_9HYPH</name>
<dbReference type="InterPro" id="IPR022837">
    <property type="entry name" value="MsrQ-like"/>
</dbReference>
<dbReference type="EMBL" id="FXBL01000004">
    <property type="protein sequence ID" value="SMH39543.1"/>
    <property type="molecule type" value="Genomic_DNA"/>
</dbReference>
<feature type="transmembrane region" description="Helical" evidence="7">
    <location>
        <begin position="43"/>
        <end position="60"/>
    </location>
</feature>
<dbReference type="InterPro" id="IPR013130">
    <property type="entry name" value="Fe3_Rdtase_TM_dom"/>
</dbReference>
<evidence type="ECO:0000256" key="5">
    <source>
        <dbReference type="ARBA" id="ARBA00023004"/>
    </source>
</evidence>
<dbReference type="GO" id="GO:0010181">
    <property type="term" value="F:FMN binding"/>
    <property type="evidence" value="ECO:0007669"/>
    <property type="project" value="TreeGrafter"/>
</dbReference>
<keyword evidence="3 7" id="KW-0812">Transmembrane</keyword>
<feature type="transmembrane region" description="Helical" evidence="7">
    <location>
        <begin position="75"/>
        <end position="95"/>
    </location>
</feature>
<dbReference type="Proteomes" id="UP000193083">
    <property type="component" value="Unassembled WGS sequence"/>
</dbReference>
<proteinExistence type="predicted"/>
<evidence type="ECO:0000313" key="9">
    <source>
        <dbReference type="EMBL" id="SMH39543.1"/>
    </source>
</evidence>
<keyword evidence="2" id="KW-0813">Transport</keyword>
<keyword evidence="5" id="KW-0408">Iron</keyword>
<organism evidence="9 10">
    <name type="scientific">Mesorhizobium australicum</name>
    <dbReference type="NCBI Taxonomy" id="536018"/>
    <lineage>
        <taxon>Bacteria</taxon>
        <taxon>Pseudomonadati</taxon>
        <taxon>Pseudomonadota</taxon>
        <taxon>Alphaproteobacteria</taxon>
        <taxon>Hyphomicrobiales</taxon>
        <taxon>Phyllobacteriaceae</taxon>
        <taxon>Mesorhizobium</taxon>
    </lineage>
</organism>
<reference evidence="9 10" key="1">
    <citation type="submission" date="2017-04" db="EMBL/GenBank/DDBJ databases">
        <authorList>
            <person name="Afonso C.L."/>
            <person name="Miller P.J."/>
            <person name="Scott M.A."/>
            <person name="Spackman E."/>
            <person name="Goraichik I."/>
            <person name="Dimitrov K.M."/>
            <person name="Suarez D.L."/>
            <person name="Swayne D.E."/>
        </authorList>
    </citation>
    <scope>NUCLEOTIDE SEQUENCE [LARGE SCALE GENOMIC DNA]</scope>
    <source>
        <strain evidence="9 10">B5P</strain>
    </source>
</reference>
<dbReference type="GO" id="GO:0005886">
    <property type="term" value="C:plasma membrane"/>
    <property type="evidence" value="ECO:0007669"/>
    <property type="project" value="TreeGrafter"/>
</dbReference>
<evidence type="ECO:0000256" key="3">
    <source>
        <dbReference type="ARBA" id="ARBA00022692"/>
    </source>
</evidence>
<dbReference type="PANTHER" id="PTHR36964">
    <property type="entry name" value="PROTEIN-METHIONINE-SULFOXIDE REDUCTASE HEME-BINDING SUBUNIT MSRQ"/>
    <property type="match status" value="1"/>
</dbReference>
<comment type="subcellular location">
    <subcellularLocation>
        <location evidence="1">Membrane</location>
        <topology evidence="1">Multi-pass membrane protein</topology>
    </subcellularLocation>
</comment>
<dbReference type="GO" id="GO:0020037">
    <property type="term" value="F:heme binding"/>
    <property type="evidence" value="ECO:0007669"/>
    <property type="project" value="TreeGrafter"/>
</dbReference>
<sequence length="201" mass="22275">MPTLSRSSTVLCLLLALPAMLLAAGLAGGEPWRFAIRPSGDVATKLLVVTLCISPLRALFPQGRWIAWLVSRRRVFGLSAFFYALFHVVVFSASIGRLDWIIQGMAFASMWTGWIAFALLAGIAAISNQTAVTRLGRWWKRIQRLAYVSAALTLAHWLLLSASPFEALVHFGPLAGLWLARVARHFFPPVFRANLKDRSRS</sequence>
<feature type="domain" description="Ferric oxidoreductase" evidence="8">
    <location>
        <begin position="40"/>
        <end position="153"/>
    </location>
</feature>
<evidence type="ECO:0000256" key="6">
    <source>
        <dbReference type="ARBA" id="ARBA00023136"/>
    </source>
</evidence>
<gene>
    <name evidence="9" type="ORF">SAMN02982922_2177</name>
</gene>
<evidence type="ECO:0000259" key="8">
    <source>
        <dbReference type="Pfam" id="PF01794"/>
    </source>
</evidence>
<feature type="transmembrane region" description="Helical" evidence="7">
    <location>
        <begin position="101"/>
        <end position="124"/>
    </location>
</feature>
<evidence type="ECO:0000256" key="4">
    <source>
        <dbReference type="ARBA" id="ARBA00022989"/>
    </source>
</evidence>
<evidence type="ECO:0000256" key="7">
    <source>
        <dbReference type="SAM" id="Phobius"/>
    </source>
</evidence>
<dbReference type="Pfam" id="PF01794">
    <property type="entry name" value="Ferric_reduct"/>
    <property type="match status" value="1"/>
</dbReference>
<feature type="transmembrane region" description="Helical" evidence="7">
    <location>
        <begin position="145"/>
        <end position="165"/>
    </location>
</feature>
<dbReference type="PANTHER" id="PTHR36964:SF1">
    <property type="entry name" value="PROTEIN-METHIONINE-SULFOXIDE REDUCTASE HEME-BINDING SUBUNIT MSRQ"/>
    <property type="match status" value="1"/>
</dbReference>
<keyword evidence="10" id="KW-1185">Reference proteome</keyword>
<protein>
    <submittedName>
        <fullName evidence="9">Sulfoxide reductase heme-binding subunit YedZ</fullName>
    </submittedName>
</protein>
<dbReference type="AlphaFoldDB" id="A0A1X7NNC9"/>